<accession>A0A8C0Z7T5</accession>
<name>A0A8C0Z7T5_CYACU</name>
<dbReference type="AlphaFoldDB" id="A0A8C0Z7T5"/>
<feature type="chain" id="PRO_5034290061" description="Secreted protein" evidence="1">
    <location>
        <begin position="24"/>
        <end position="94"/>
    </location>
</feature>
<dbReference type="PROSITE" id="PS51257">
    <property type="entry name" value="PROKAR_LIPOPROTEIN"/>
    <property type="match status" value="1"/>
</dbReference>
<dbReference type="Ensembl" id="ENSCCET00000000764.1">
    <property type="protein sequence ID" value="ENSCCEP00000000401.1"/>
    <property type="gene ID" value="ENSCCEG00000000545.1"/>
</dbReference>
<evidence type="ECO:0008006" key="4">
    <source>
        <dbReference type="Google" id="ProtNLM"/>
    </source>
</evidence>
<evidence type="ECO:0000313" key="3">
    <source>
        <dbReference type="Proteomes" id="UP000694410"/>
    </source>
</evidence>
<reference evidence="2" key="1">
    <citation type="submission" date="2025-08" db="UniProtKB">
        <authorList>
            <consortium name="Ensembl"/>
        </authorList>
    </citation>
    <scope>IDENTIFICATION</scope>
</reference>
<sequence>MVRLSRNGRKMGCLLASWLGSFACWCPQCHFWDGWMHGSLCLRSSGVWVMGATRTELNLGDKLPSLLSGSFLGLAVCFSICPSRPPLCQLRSHV</sequence>
<protein>
    <recommendedName>
        <fullName evidence="4">Secreted protein</fullName>
    </recommendedName>
</protein>
<proteinExistence type="predicted"/>
<evidence type="ECO:0000256" key="1">
    <source>
        <dbReference type="SAM" id="SignalP"/>
    </source>
</evidence>
<feature type="signal peptide" evidence="1">
    <location>
        <begin position="1"/>
        <end position="23"/>
    </location>
</feature>
<evidence type="ECO:0000313" key="2">
    <source>
        <dbReference type="Ensembl" id="ENSCCEP00000000401.1"/>
    </source>
</evidence>
<reference evidence="2" key="2">
    <citation type="submission" date="2025-09" db="UniProtKB">
        <authorList>
            <consortium name="Ensembl"/>
        </authorList>
    </citation>
    <scope>IDENTIFICATION</scope>
</reference>
<organism evidence="2 3">
    <name type="scientific">Cyanistes caeruleus</name>
    <name type="common">Eurasian blue tit</name>
    <name type="synonym">Parus caeruleus</name>
    <dbReference type="NCBI Taxonomy" id="156563"/>
    <lineage>
        <taxon>Eukaryota</taxon>
        <taxon>Metazoa</taxon>
        <taxon>Chordata</taxon>
        <taxon>Craniata</taxon>
        <taxon>Vertebrata</taxon>
        <taxon>Euteleostomi</taxon>
        <taxon>Archelosauria</taxon>
        <taxon>Archosauria</taxon>
        <taxon>Dinosauria</taxon>
        <taxon>Saurischia</taxon>
        <taxon>Theropoda</taxon>
        <taxon>Coelurosauria</taxon>
        <taxon>Aves</taxon>
        <taxon>Neognathae</taxon>
        <taxon>Neoaves</taxon>
        <taxon>Telluraves</taxon>
        <taxon>Australaves</taxon>
        <taxon>Passeriformes</taxon>
        <taxon>Paridae</taxon>
        <taxon>Cyanistes</taxon>
    </lineage>
</organism>
<dbReference type="Proteomes" id="UP000694410">
    <property type="component" value="Unplaced"/>
</dbReference>
<keyword evidence="1" id="KW-0732">Signal</keyword>
<keyword evidence="3" id="KW-1185">Reference proteome</keyword>